<evidence type="ECO:0000313" key="2">
    <source>
        <dbReference type="Proteomes" id="UP000004713"/>
    </source>
</evidence>
<sequence length="41" mass="5033">MLRKHKYRILYKRKSPVSEKKPDFFDFLPFPVIYLGWSDVS</sequence>
<dbReference type="AlphaFoldDB" id="B0NUR8"/>
<proteinExistence type="predicted"/>
<gene>
    <name evidence="1" type="ORF">BACSTE_03255</name>
</gene>
<dbReference type="EMBL" id="ABFZ02000022">
    <property type="protein sequence ID" value="EDS14111.1"/>
    <property type="molecule type" value="Genomic_DNA"/>
</dbReference>
<comment type="caution">
    <text evidence="1">The sequence shown here is derived from an EMBL/GenBank/DDBJ whole genome shotgun (WGS) entry which is preliminary data.</text>
</comment>
<organism evidence="1 2">
    <name type="scientific">Bacteroides stercoris ATCC 43183</name>
    <dbReference type="NCBI Taxonomy" id="449673"/>
    <lineage>
        <taxon>Bacteria</taxon>
        <taxon>Pseudomonadati</taxon>
        <taxon>Bacteroidota</taxon>
        <taxon>Bacteroidia</taxon>
        <taxon>Bacteroidales</taxon>
        <taxon>Bacteroidaceae</taxon>
        <taxon>Bacteroides</taxon>
    </lineage>
</organism>
<dbReference type="Proteomes" id="UP000004713">
    <property type="component" value="Unassembled WGS sequence"/>
</dbReference>
<protein>
    <submittedName>
        <fullName evidence="1">Uncharacterized protein</fullName>
    </submittedName>
</protein>
<evidence type="ECO:0000313" key="1">
    <source>
        <dbReference type="EMBL" id="EDS14111.1"/>
    </source>
</evidence>
<dbReference type="HOGENOM" id="CLU_3266009_0_0_10"/>
<reference evidence="1 2" key="2">
    <citation type="submission" date="2007-11" db="EMBL/GenBank/DDBJ databases">
        <authorList>
            <person name="Fulton L."/>
            <person name="Clifton S."/>
            <person name="Fulton B."/>
            <person name="Xu J."/>
            <person name="Minx P."/>
            <person name="Pepin K.H."/>
            <person name="Johnson M."/>
            <person name="Thiruvilangam P."/>
            <person name="Bhonagiri V."/>
            <person name="Nash W.E."/>
            <person name="Mardis E.R."/>
            <person name="Wilson R.K."/>
        </authorList>
    </citation>
    <scope>NUCLEOTIDE SEQUENCE [LARGE SCALE GENOMIC DNA]</scope>
    <source>
        <strain evidence="1 2">ATCC 43183</strain>
    </source>
</reference>
<accession>B0NUR8</accession>
<name>B0NUR8_BACSE</name>
<reference evidence="1 2" key="1">
    <citation type="submission" date="2007-11" db="EMBL/GenBank/DDBJ databases">
        <title>Draft genome sequence of Bacteroides stercoris(ATCC 43183).</title>
        <authorList>
            <person name="Sudarsanam P."/>
            <person name="Ley R."/>
            <person name="Guruge J."/>
            <person name="Turnbaugh P.J."/>
            <person name="Mahowald M."/>
            <person name="Liep D."/>
            <person name="Gordon J."/>
        </authorList>
    </citation>
    <scope>NUCLEOTIDE SEQUENCE [LARGE SCALE GENOMIC DNA]</scope>
    <source>
        <strain evidence="1 2">ATCC 43183</strain>
    </source>
</reference>